<evidence type="ECO:0000313" key="2">
    <source>
        <dbReference type="Proteomes" id="UP000826195"/>
    </source>
</evidence>
<name>A0AAV7HWX2_COTGL</name>
<sequence>MLLLRPSKLPQLIPIPTELCGFYINVTCHKPGSRLGAVPQTMPAKVQHNFITSGKGAWERKGLKKEEGSCSNECKNGICSSVSLHGFR</sequence>
<evidence type="ECO:0000313" key="1">
    <source>
        <dbReference type="EMBL" id="KAH0535673.1"/>
    </source>
</evidence>
<accession>A0AAV7HWX2</accession>
<dbReference type="AlphaFoldDB" id="A0AAV7HWX2"/>
<protein>
    <submittedName>
        <fullName evidence="1">Uncharacterized protein</fullName>
    </submittedName>
</protein>
<keyword evidence="2" id="KW-1185">Reference proteome</keyword>
<comment type="caution">
    <text evidence="1">The sequence shown here is derived from an EMBL/GenBank/DDBJ whole genome shotgun (WGS) entry which is preliminary data.</text>
</comment>
<organism evidence="1 2">
    <name type="scientific">Cotesia glomerata</name>
    <name type="common">Lepidopteran parasitic wasp</name>
    <name type="synonym">Apanteles glomeratus</name>
    <dbReference type="NCBI Taxonomy" id="32391"/>
    <lineage>
        <taxon>Eukaryota</taxon>
        <taxon>Metazoa</taxon>
        <taxon>Ecdysozoa</taxon>
        <taxon>Arthropoda</taxon>
        <taxon>Hexapoda</taxon>
        <taxon>Insecta</taxon>
        <taxon>Pterygota</taxon>
        <taxon>Neoptera</taxon>
        <taxon>Endopterygota</taxon>
        <taxon>Hymenoptera</taxon>
        <taxon>Apocrita</taxon>
        <taxon>Ichneumonoidea</taxon>
        <taxon>Braconidae</taxon>
        <taxon>Microgastrinae</taxon>
        <taxon>Cotesia</taxon>
    </lineage>
</organism>
<dbReference type="Proteomes" id="UP000826195">
    <property type="component" value="Unassembled WGS sequence"/>
</dbReference>
<gene>
    <name evidence="1" type="ORF">KQX54_018077</name>
</gene>
<proteinExistence type="predicted"/>
<reference evidence="1 2" key="1">
    <citation type="journal article" date="2021" name="J. Hered.">
        <title>A chromosome-level genome assembly of the parasitoid wasp, Cotesia glomerata (Hymenoptera: Braconidae).</title>
        <authorList>
            <person name="Pinto B.J."/>
            <person name="Weis J.J."/>
            <person name="Gamble T."/>
            <person name="Ode P.J."/>
            <person name="Paul R."/>
            <person name="Zaspel J.M."/>
        </authorList>
    </citation>
    <scope>NUCLEOTIDE SEQUENCE [LARGE SCALE GENOMIC DNA]</scope>
    <source>
        <strain evidence="1">CgM1</strain>
    </source>
</reference>
<dbReference type="EMBL" id="JAHXZJ010002982">
    <property type="protein sequence ID" value="KAH0535673.1"/>
    <property type="molecule type" value="Genomic_DNA"/>
</dbReference>